<organism evidence="1 2">
    <name type="scientific">Piloderma croceum (strain F 1598)</name>
    <dbReference type="NCBI Taxonomy" id="765440"/>
    <lineage>
        <taxon>Eukaryota</taxon>
        <taxon>Fungi</taxon>
        <taxon>Dikarya</taxon>
        <taxon>Basidiomycota</taxon>
        <taxon>Agaricomycotina</taxon>
        <taxon>Agaricomycetes</taxon>
        <taxon>Agaricomycetidae</taxon>
        <taxon>Atheliales</taxon>
        <taxon>Atheliaceae</taxon>
        <taxon>Piloderma</taxon>
    </lineage>
</organism>
<dbReference type="EMBL" id="KN832975">
    <property type="protein sequence ID" value="KIM89173.1"/>
    <property type="molecule type" value="Genomic_DNA"/>
</dbReference>
<evidence type="ECO:0000313" key="1">
    <source>
        <dbReference type="EMBL" id="KIM89173.1"/>
    </source>
</evidence>
<reference evidence="2" key="2">
    <citation type="submission" date="2015-01" db="EMBL/GenBank/DDBJ databases">
        <title>Evolutionary Origins and Diversification of the Mycorrhizal Mutualists.</title>
        <authorList>
            <consortium name="DOE Joint Genome Institute"/>
            <consortium name="Mycorrhizal Genomics Consortium"/>
            <person name="Kohler A."/>
            <person name="Kuo A."/>
            <person name="Nagy L.G."/>
            <person name="Floudas D."/>
            <person name="Copeland A."/>
            <person name="Barry K.W."/>
            <person name="Cichocki N."/>
            <person name="Veneault-Fourrey C."/>
            <person name="LaButti K."/>
            <person name="Lindquist E.A."/>
            <person name="Lipzen A."/>
            <person name="Lundell T."/>
            <person name="Morin E."/>
            <person name="Murat C."/>
            <person name="Riley R."/>
            <person name="Ohm R."/>
            <person name="Sun H."/>
            <person name="Tunlid A."/>
            <person name="Henrissat B."/>
            <person name="Grigoriev I.V."/>
            <person name="Hibbett D.S."/>
            <person name="Martin F."/>
        </authorList>
    </citation>
    <scope>NUCLEOTIDE SEQUENCE [LARGE SCALE GENOMIC DNA]</scope>
    <source>
        <strain evidence="2">F 1598</strain>
    </source>
</reference>
<name>A0A0C3BRQ6_PILCF</name>
<keyword evidence="2" id="KW-1185">Reference proteome</keyword>
<sequence>MCFALVCNGQGTTIELLYSIMWLLFSHPRFNIILLRQQLEGLEGIKCIWVSYNQHITCNERRPTDIEVRWSLFHSKIRMKTDMKRRTV</sequence>
<dbReference type="Proteomes" id="UP000054166">
    <property type="component" value="Unassembled WGS sequence"/>
</dbReference>
<reference evidence="1 2" key="1">
    <citation type="submission" date="2014-04" db="EMBL/GenBank/DDBJ databases">
        <authorList>
            <consortium name="DOE Joint Genome Institute"/>
            <person name="Kuo A."/>
            <person name="Tarkka M."/>
            <person name="Buscot F."/>
            <person name="Kohler A."/>
            <person name="Nagy L.G."/>
            <person name="Floudas D."/>
            <person name="Copeland A."/>
            <person name="Barry K.W."/>
            <person name="Cichocki N."/>
            <person name="Veneault-Fourrey C."/>
            <person name="LaButti K."/>
            <person name="Lindquist E.A."/>
            <person name="Lipzen A."/>
            <person name="Lundell T."/>
            <person name="Morin E."/>
            <person name="Murat C."/>
            <person name="Sun H."/>
            <person name="Tunlid A."/>
            <person name="Henrissat B."/>
            <person name="Grigoriev I.V."/>
            <person name="Hibbett D.S."/>
            <person name="Martin F."/>
            <person name="Nordberg H.P."/>
            <person name="Cantor M.N."/>
            <person name="Hua S.X."/>
        </authorList>
    </citation>
    <scope>NUCLEOTIDE SEQUENCE [LARGE SCALE GENOMIC DNA]</scope>
    <source>
        <strain evidence="1 2">F 1598</strain>
    </source>
</reference>
<dbReference type="HOGENOM" id="CLU_2469873_0_0_1"/>
<proteinExistence type="predicted"/>
<gene>
    <name evidence="1" type="ORF">PILCRDRAFT_214556</name>
</gene>
<accession>A0A0C3BRQ6</accession>
<dbReference type="InParanoid" id="A0A0C3BRQ6"/>
<dbReference type="AlphaFoldDB" id="A0A0C3BRQ6"/>
<evidence type="ECO:0000313" key="2">
    <source>
        <dbReference type="Proteomes" id="UP000054166"/>
    </source>
</evidence>
<protein>
    <submittedName>
        <fullName evidence="1">Uncharacterized protein</fullName>
    </submittedName>
</protein>